<evidence type="ECO:0000313" key="1">
    <source>
        <dbReference type="EMBL" id="EHK24719.1"/>
    </source>
</evidence>
<dbReference type="Proteomes" id="UP000007115">
    <property type="component" value="Unassembled WGS sequence"/>
</dbReference>
<reference evidence="1 2" key="1">
    <citation type="journal article" date="2011" name="Genome Biol.">
        <title>Comparative genome sequence analysis underscores mycoparasitism as the ancestral life style of Trichoderma.</title>
        <authorList>
            <person name="Kubicek C.P."/>
            <person name="Herrera-Estrella A."/>
            <person name="Seidl-Seiboth V."/>
            <person name="Martinez D.A."/>
            <person name="Druzhinina I.S."/>
            <person name="Thon M."/>
            <person name="Zeilinger S."/>
            <person name="Casas-Flores S."/>
            <person name="Horwitz B.A."/>
            <person name="Mukherjee P.K."/>
            <person name="Mukherjee M."/>
            <person name="Kredics L."/>
            <person name="Alcaraz L.D."/>
            <person name="Aerts A."/>
            <person name="Antal Z."/>
            <person name="Atanasova L."/>
            <person name="Cervantes-Badillo M.G."/>
            <person name="Challacombe J."/>
            <person name="Chertkov O."/>
            <person name="McCluskey K."/>
            <person name="Coulpier F."/>
            <person name="Deshpande N."/>
            <person name="von Doehren H."/>
            <person name="Ebbole D.J."/>
            <person name="Esquivel-Naranjo E.U."/>
            <person name="Fekete E."/>
            <person name="Flipphi M."/>
            <person name="Glaser F."/>
            <person name="Gomez-Rodriguez E.Y."/>
            <person name="Gruber S."/>
            <person name="Han C."/>
            <person name="Henrissat B."/>
            <person name="Hermosa R."/>
            <person name="Hernandez-Onate M."/>
            <person name="Karaffa L."/>
            <person name="Kosti I."/>
            <person name="Le Crom S."/>
            <person name="Lindquist E."/>
            <person name="Lucas S."/>
            <person name="Luebeck M."/>
            <person name="Luebeck P.S."/>
            <person name="Margeot A."/>
            <person name="Metz B."/>
            <person name="Misra M."/>
            <person name="Nevalainen H."/>
            <person name="Omann M."/>
            <person name="Packer N."/>
            <person name="Perrone G."/>
            <person name="Uresti-Rivera E.E."/>
            <person name="Salamov A."/>
            <person name="Schmoll M."/>
            <person name="Seiboth B."/>
            <person name="Shapiro H."/>
            <person name="Sukno S."/>
            <person name="Tamayo-Ramos J.A."/>
            <person name="Tisch D."/>
            <person name="Wiest A."/>
            <person name="Wilkinson H.H."/>
            <person name="Zhang M."/>
            <person name="Coutinho P.M."/>
            <person name="Kenerley C.M."/>
            <person name="Monte E."/>
            <person name="Baker S.E."/>
            <person name="Grigoriev I.V."/>
        </authorList>
    </citation>
    <scope>NUCLEOTIDE SEQUENCE [LARGE SCALE GENOMIC DNA]</scope>
    <source>
        <strain evidence="2">Gv29-8 / FGSC 10586</strain>
    </source>
</reference>
<dbReference type="RefSeq" id="XP_013958922.1">
    <property type="nucleotide sequence ID" value="XM_014103447.1"/>
</dbReference>
<accession>G9MKH1</accession>
<organism evidence="1 2">
    <name type="scientific">Hypocrea virens (strain Gv29-8 / FGSC 10586)</name>
    <name type="common">Gliocladium virens</name>
    <name type="synonym">Trichoderma virens</name>
    <dbReference type="NCBI Taxonomy" id="413071"/>
    <lineage>
        <taxon>Eukaryota</taxon>
        <taxon>Fungi</taxon>
        <taxon>Dikarya</taxon>
        <taxon>Ascomycota</taxon>
        <taxon>Pezizomycotina</taxon>
        <taxon>Sordariomycetes</taxon>
        <taxon>Hypocreomycetidae</taxon>
        <taxon>Hypocreales</taxon>
        <taxon>Hypocreaceae</taxon>
        <taxon>Trichoderma</taxon>
    </lineage>
</organism>
<dbReference type="EMBL" id="ABDF02000004">
    <property type="protein sequence ID" value="EHK24719.1"/>
    <property type="molecule type" value="Genomic_DNA"/>
</dbReference>
<evidence type="ECO:0000313" key="2">
    <source>
        <dbReference type="Proteomes" id="UP000007115"/>
    </source>
</evidence>
<keyword evidence="2" id="KW-1185">Reference proteome</keyword>
<comment type="caution">
    <text evidence="1">The sequence shown here is derived from an EMBL/GenBank/DDBJ whole genome shotgun (WGS) entry which is preliminary data.</text>
</comment>
<protein>
    <submittedName>
        <fullName evidence="1">Uncharacterized protein</fullName>
    </submittedName>
</protein>
<proteinExistence type="predicted"/>
<dbReference type="AlphaFoldDB" id="G9MKH1"/>
<dbReference type="HOGENOM" id="CLU_1525357_0_0_1"/>
<dbReference type="VEuPathDB" id="FungiDB:TRIVIDRAFT_199310"/>
<gene>
    <name evidence="1" type="ORF">TRIVIDRAFT_199310</name>
</gene>
<dbReference type="GeneID" id="25790059"/>
<sequence>MVDPLLSFRNPMVWMVLAIYAKLRGLTRVFIPMAFRLPYPGQSARSRDHSRERPKIGPFRTRRRIRSEAPCLALLLGPLGLIHPVLRRMRVGLPAKSQASALQGTPDGPSVFFFLRRSKPYGLVGSVDGAGESMGVDAPQKVSVTAGEMICLTFKVSKVAVDYLSWRARCRALIGP</sequence>
<name>G9MKH1_HYPVG</name>
<dbReference type="InParanoid" id="G9MKH1"/>
<dbReference type="OrthoDB" id="10634359at2759"/>